<evidence type="ECO:0000256" key="1">
    <source>
        <dbReference type="ARBA" id="ARBA00005417"/>
    </source>
</evidence>
<keyword evidence="4" id="KW-0067">ATP-binding</keyword>
<feature type="region of interest" description="Disordered" evidence="5">
    <location>
        <begin position="247"/>
        <end position="271"/>
    </location>
</feature>
<dbReference type="GO" id="GO:0005524">
    <property type="term" value="F:ATP binding"/>
    <property type="evidence" value="ECO:0007669"/>
    <property type="project" value="UniProtKB-KW"/>
</dbReference>
<proteinExistence type="inferred from homology"/>
<accession>A0A6J7BM85</accession>
<evidence type="ECO:0000259" key="6">
    <source>
        <dbReference type="PROSITE" id="PS50893"/>
    </source>
</evidence>
<dbReference type="EMBL" id="CAFBIZ010000005">
    <property type="protein sequence ID" value="CAB4846081.1"/>
    <property type="molecule type" value="Genomic_DNA"/>
</dbReference>
<dbReference type="InterPro" id="IPR017871">
    <property type="entry name" value="ABC_transporter-like_CS"/>
</dbReference>
<gene>
    <name evidence="7" type="ORF">UFOPK3268_00077</name>
    <name evidence="8" type="ORF">UFOPK4150_01628</name>
</gene>
<evidence type="ECO:0000313" key="8">
    <source>
        <dbReference type="EMBL" id="CAB5036325.1"/>
    </source>
</evidence>
<keyword evidence="2" id="KW-0813">Transport</keyword>
<dbReference type="SMART" id="SM00382">
    <property type="entry name" value="AAA"/>
    <property type="match status" value="1"/>
</dbReference>
<dbReference type="EMBL" id="CAFBPU010000036">
    <property type="protein sequence ID" value="CAB5036325.1"/>
    <property type="molecule type" value="Genomic_DNA"/>
</dbReference>
<evidence type="ECO:0000256" key="5">
    <source>
        <dbReference type="SAM" id="MobiDB-lite"/>
    </source>
</evidence>
<dbReference type="PANTHER" id="PTHR42734:SF17">
    <property type="entry name" value="METAL TRANSPORT SYSTEM ATP-BINDING PROTEIN TM_0124-RELATED"/>
    <property type="match status" value="1"/>
</dbReference>
<protein>
    <submittedName>
        <fullName evidence="7">Unannotated protein</fullName>
    </submittedName>
</protein>
<name>A0A6J7BM85_9ZZZZ</name>
<comment type="similarity">
    <text evidence="1">Belongs to the ABC transporter superfamily.</text>
</comment>
<evidence type="ECO:0000256" key="3">
    <source>
        <dbReference type="ARBA" id="ARBA00022741"/>
    </source>
</evidence>
<evidence type="ECO:0000313" key="7">
    <source>
        <dbReference type="EMBL" id="CAB4846081.1"/>
    </source>
</evidence>
<reference evidence="7" key="1">
    <citation type="submission" date="2020-05" db="EMBL/GenBank/DDBJ databases">
        <authorList>
            <person name="Chiriac C."/>
            <person name="Salcher M."/>
            <person name="Ghai R."/>
            <person name="Kavagutti S V."/>
        </authorList>
    </citation>
    <scope>NUCLEOTIDE SEQUENCE</scope>
</reference>
<dbReference type="InterPro" id="IPR027417">
    <property type="entry name" value="P-loop_NTPase"/>
</dbReference>
<dbReference type="Gene3D" id="3.40.50.300">
    <property type="entry name" value="P-loop containing nucleotide triphosphate hydrolases"/>
    <property type="match status" value="1"/>
</dbReference>
<organism evidence="7">
    <name type="scientific">freshwater metagenome</name>
    <dbReference type="NCBI Taxonomy" id="449393"/>
    <lineage>
        <taxon>unclassified sequences</taxon>
        <taxon>metagenomes</taxon>
        <taxon>ecological metagenomes</taxon>
    </lineage>
</organism>
<evidence type="ECO:0000256" key="2">
    <source>
        <dbReference type="ARBA" id="ARBA00022448"/>
    </source>
</evidence>
<dbReference type="GO" id="GO:0016887">
    <property type="term" value="F:ATP hydrolysis activity"/>
    <property type="evidence" value="ECO:0007669"/>
    <property type="project" value="InterPro"/>
</dbReference>
<evidence type="ECO:0000256" key="4">
    <source>
        <dbReference type="ARBA" id="ARBA00022840"/>
    </source>
</evidence>
<dbReference type="PROSITE" id="PS00211">
    <property type="entry name" value="ABC_TRANSPORTER_1"/>
    <property type="match status" value="1"/>
</dbReference>
<feature type="region of interest" description="Disordered" evidence="5">
    <location>
        <begin position="1"/>
        <end position="21"/>
    </location>
</feature>
<dbReference type="Pfam" id="PF00005">
    <property type="entry name" value="ABC_tran"/>
    <property type="match status" value="1"/>
</dbReference>
<feature type="domain" description="ABC transporter" evidence="6">
    <location>
        <begin position="21"/>
        <end position="255"/>
    </location>
</feature>
<dbReference type="PROSITE" id="PS50893">
    <property type="entry name" value="ABC_TRANSPORTER_2"/>
    <property type="match status" value="1"/>
</dbReference>
<sequence>MSHDHRPTPLPTTPSSTQPAFSTTRACVTFDGECVVDEATLSIAPGEFVAVLGENGAGKSTLIRALLGLVPLSHGNVRIHGTPVEGFRDWWRIGYVPQRLLATGAVPMSVREVVASARWGPASRFRLPRKANQESQRRALEAVGLWDRRDARLDTLSGGQQRRVLIARALATGADTFVLDEPTAGIDSESQERLAETLGALRDAGDTVLFVTHELGALADLATRAIVLGHGEHGSVRYDGPPRREELAHHHAWHHSNELGPIDPTPTLMEG</sequence>
<dbReference type="InterPro" id="IPR003593">
    <property type="entry name" value="AAA+_ATPase"/>
</dbReference>
<dbReference type="PANTHER" id="PTHR42734">
    <property type="entry name" value="METAL TRANSPORT SYSTEM ATP-BINDING PROTEIN TM_0124-RELATED"/>
    <property type="match status" value="1"/>
</dbReference>
<dbReference type="SUPFAM" id="SSF52540">
    <property type="entry name" value="P-loop containing nucleoside triphosphate hydrolases"/>
    <property type="match status" value="1"/>
</dbReference>
<dbReference type="InterPro" id="IPR003439">
    <property type="entry name" value="ABC_transporter-like_ATP-bd"/>
</dbReference>
<dbReference type="AlphaFoldDB" id="A0A6J7BM85"/>
<keyword evidence="3" id="KW-0547">Nucleotide-binding</keyword>
<dbReference type="InterPro" id="IPR050153">
    <property type="entry name" value="Metal_Ion_Import_ABC"/>
</dbReference>